<dbReference type="EMBL" id="JBGBPQ010000026">
    <property type="protein sequence ID" value="KAL1499197.1"/>
    <property type="molecule type" value="Genomic_DNA"/>
</dbReference>
<gene>
    <name evidence="1" type="ORF">AB1Y20_013705</name>
</gene>
<name>A0AB34IIY8_PRYPA</name>
<dbReference type="PANTHER" id="PTHR34407:SF1">
    <property type="entry name" value="SGNH HYDROLASE-TYPE ESTERASE DOMAIN-CONTAINING PROTEIN"/>
    <property type="match status" value="1"/>
</dbReference>
<organism evidence="1 2">
    <name type="scientific">Prymnesium parvum</name>
    <name type="common">Toxic golden alga</name>
    <dbReference type="NCBI Taxonomy" id="97485"/>
    <lineage>
        <taxon>Eukaryota</taxon>
        <taxon>Haptista</taxon>
        <taxon>Haptophyta</taxon>
        <taxon>Prymnesiophyceae</taxon>
        <taxon>Prymnesiales</taxon>
        <taxon>Prymnesiaceae</taxon>
        <taxon>Prymnesium</taxon>
    </lineage>
</organism>
<dbReference type="PANTHER" id="PTHR34407">
    <property type="entry name" value="EXPRESSED PROTEIN"/>
    <property type="match status" value="1"/>
</dbReference>
<evidence type="ECO:0000313" key="1">
    <source>
        <dbReference type="EMBL" id="KAL1499197.1"/>
    </source>
</evidence>
<keyword evidence="2" id="KW-1185">Reference proteome</keyword>
<evidence type="ECO:0000313" key="2">
    <source>
        <dbReference type="Proteomes" id="UP001515480"/>
    </source>
</evidence>
<comment type="caution">
    <text evidence="1">The sequence shown here is derived from an EMBL/GenBank/DDBJ whole genome shotgun (WGS) entry which is preliminary data.</text>
</comment>
<reference evidence="1 2" key="1">
    <citation type="journal article" date="2024" name="Science">
        <title>Giant polyketide synthase enzymes in the biosynthesis of giant marine polyether toxins.</title>
        <authorList>
            <person name="Fallon T.R."/>
            <person name="Shende V.V."/>
            <person name="Wierzbicki I.H."/>
            <person name="Pendleton A.L."/>
            <person name="Watervoot N.F."/>
            <person name="Auber R.P."/>
            <person name="Gonzalez D.J."/>
            <person name="Wisecaver J.H."/>
            <person name="Moore B.S."/>
        </authorList>
    </citation>
    <scope>NUCLEOTIDE SEQUENCE [LARGE SCALE GENOMIC DNA]</scope>
    <source>
        <strain evidence="1 2">12B1</strain>
    </source>
</reference>
<protein>
    <submittedName>
        <fullName evidence="1">Uncharacterized protein</fullName>
    </submittedName>
</protein>
<dbReference type="AlphaFoldDB" id="A0AB34IIY8"/>
<accession>A0AB34IIY8</accession>
<sequence>MPHTFRLHREARERGVAVAGSVSTLSARLSARAPVSIAVLGSSVAEQGGCNRQAGKECQRFDGVEYAKPGWGRPPKRPFKGWAVRLLDWLNESWPHEQHTLYNGAQSATPLHTALPCLFSFLPPQSDLVIIEPMSMG</sequence>
<dbReference type="Proteomes" id="UP001515480">
    <property type="component" value="Unassembled WGS sequence"/>
</dbReference>
<proteinExistence type="predicted"/>